<evidence type="ECO:0000256" key="5">
    <source>
        <dbReference type="ARBA" id="ARBA00023242"/>
    </source>
</evidence>
<dbReference type="AlphaFoldDB" id="A0A8H7RWY6"/>
<reference evidence="7 8" key="1">
    <citation type="submission" date="2020-12" db="EMBL/GenBank/DDBJ databases">
        <title>Metabolic potential, ecology and presence of endohyphal bacteria is reflected in genomic diversity of Mucoromycotina.</title>
        <authorList>
            <person name="Muszewska A."/>
            <person name="Okrasinska A."/>
            <person name="Steczkiewicz K."/>
            <person name="Drgas O."/>
            <person name="Orlowska M."/>
            <person name="Perlinska-Lenart U."/>
            <person name="Aleksandrzak-Piekarczyk T."/>
            <person name="Szatraj K."/>
            <person name="Zielenkiewicz U."/>
            <person name="Pilsyk S."/>
            <person name="Malc E."/>
            <person name="Mieczkowski P."/>
            <person name="Kruszewska J.S."/>
            <person name="Biernat P."/>
            <person name="Pawlowska J."/>
        </authorList>
    </citation>
    <scope>NUCLEOTIDE SEQUENCE [LARGE SCALE GENOMIC DNA]</scope>
    <source>
        <strain evidence="7 8">CBS 142.35</strain>
    </source>
</reference>
<dbReference type="OrthoDB" id="2432695at2759"/>
<feature type="compositionally biased region" description="Basic and acidic residues" evidence="6">
    <location>
        <begin position="334"/>
        <end position="347"/>
    </location>
</feature>
<evidence type="ECO:0008006" key="9">
    <source>
        <dbReference type="Google" id="ProtNLM"/>
    </source>
</evidence>
<evidence type="ECO:0000256" key="1">
    <source>
        <dbReference type="ARBA" id="ARBA00004123"/>
    </source>
</evidence>
<evidence type="ECO:0000313" key="7">
    <source>
        <dbReference type="EMBL" id="KAG2217752.1"/>
    </source>
</evidence>
<dbReference type="EMBL" id="JAEPRB010000275">
    <property type="protein sequence ID" value="KAG2217752.1"/>
    <property type="molecule type" value="Genomic_DNA"/>
</dbReference>
<organism evidence="7 8">
    <name type="scientific">Circinella minor</name>
    <dbReference type="NCBI Taxonomy" id="1195481"/>
    <lineage>
        <taxon>Eukaryota</taxon>
        <taxon>Fungi</taxon>
        <taxon>Fungi incertae sedis</taxon>
        <taxon>Mucoromycota</taxon>
        <taxon>Mucoromycotina</taxon>
        <taxon>Mucoromycetes</taxon>
        <taxon>Mucorales</taxon>
        <taxon>Lichtheimiaceae</taxon>
        <taxon>Circinella</taxon>
    </lineage>
</organism>
<feature type="region of interest" description="Disordered" evidence="6">
    <location>
        <begin position="1"/>
        <end position="32"/>
    </location>
</feature>
<sequence>MPFQTSSSSRNPLGALHDEFNPMPYSSSPNVSSLTLSFSRQASAMSIDRDESSTVNDNDTESVSNSVSESQYDSSIKETSFILKYGYGQRFTDDKGAPRIKCLVGNCNSSFASKDSSTSGLVKHLQNKHQITADNSPHTGAKRPGGTMDLFVQAKRPRVFTANDFIKAFIKFIVKTRLPSTMAKNDDLQELLNIAQSATAVEMVKLSSTDTITRKTKEESLDIHFYLDNARSNSRFPAIEWSHSAENLAASFLEIINNFNLGPKLFTIMTNNASNMKRMALEIEKYAEEKGWSFCTKTHHIPCLGHVLNLAVQDILKWGMNESYVEQENDDDSERANEHNRFGDNGERQVMSSPVKLQKGITKICVCSTISELQEFQLSDLEWTRIFQAKSMLLKFWETTIELSASQSHVTVNTAIVHFNLIMDSLEDVESSDYPAELKRAARRGSQKLQRYYCKVDNTYIYAVATALDPYMKFTWWRTSNWEQEYQNMSQRMVRDAWGDFPKSVTMESEANEELRWLYSLYNTSDEHDELDHYLQERLHVPMLRKKGQKAPEFLYWEAQSQWPNLAHMAA</sequence>
<dbReference type="InterPro" id="IPR012337">
    <property type="entry name" value="RNaseH-like_sf"/>
</dbReference>
<comment type="caution">
    <text evidence="7">The sequence shown here is derived from an EMBL/GenBank/DDBJ whole genome shotgun (WGS) entry which is preliminary data.</text>
</comment>
<dbReference type="GO" id="GO:0005634">
    <property type="term" value="C:nucleus"/>
    <property type="evidence" value="ECO:0007669"/>
    <property type="project" value="UniProtKB-SubCell"/>
</dbReference>
<accession>A0A8H7RWY6</accession>
<dbReference type="PANTHER" id="PTHR46481">
    <property type="entry name" value="ZINC FINGER BED DOMAIN-CONTAINING PROTEIN 4"/>
    <property type="match status" value="1"/>
</dbReference>
<feature type="region of interest" description="Disordered" evidence="6">
    <location>
        <begin position="327"/>
        <end position="351"/>
    </location>
</feature>
<feature type="compositionally biased region" description="Polar residues" evidence="6">
    <location>
        <begin position="53"/>
        <end position="70"/>
    </location>
</feature>
<feature type="region of interest" description="Disordered" evidence="6">
    <location>
        <begin position="45"/>
        <end position="70"/>
    </location>
</feature>
<keyword evidence="8" id="KW-1185">Reference proteome</keyword>
<protein>
    <recommendedName>
        <fullName evidence="9">HAT C-terminal dimerisation domain-containing protein</fullName>
    </recommendedName>
</protein>
<name>A0A8H7RWY6_9FUNG</name>
<evidence type="ECO:0000256" key="6">
    <source>
        <dbReference type="SAM" id="MobiDB-lite"/>
    </source>
</evidence>
<dbReference type="GO" id="GO:0008270">
    <property type="term" value="F:zinc ion binding"/>
    <property type="evidence" value="ECO:0007669"/>
    <property type="project" value="UniProtKB-KW"/>
</dbReference>
<evidence type="ECO:0000256" key="4">
    <source>
        <dbReference type="ARBA" id="ARBA00022833"/>
    </source>
</evidence>
<keyword evidence="2" id="KW-0479">Metal-binding</keyword>
<dbReference type="Proteomes" id="UP000646827">
    <property type="component" value="Unassembled WGS sequence"/>
</dbReference>
<keyword evidence="4" id="KW-0862">Zinc</keyword>
<evidence type="ECO:0000256" key="2">
    <source>
        <dbReference type="ARBA" id="ARBA00022723"/>
    </source>
</evidence>
<dbReference type="InterPro" id="IPR052035">
    <property type="entry name" value="ZnF_BED_domain_contain"/>
</dbReference>
<evidence type="ECO:0000256" key="3">
    <source>
        <dbReference type="ARBA" id="ARBA00022771"/>
    </source>
</evidence>
<evidence type="ECO:0000313" key="8">
    <source>
        <dbReference type="Proteomes" id="UP000646827"/>
    </source>
</evidence>
<feature type="compositionally biased region" description="Polar residues" evidence="6">
    <location>
        <begin position="1"/>
        <end position="11"/>
    </location>
</feature>
<dbReference type="PANTHER" id="PTHR46481:SF10">
    <property type="entry name" value="ZINC FINGER BED DOMAIN-CONTAINING PROTEIN 39"/>
    <property type="match status" value="1"/>
</dbReference>
<keyword evidence="5" id="KW-0539">Nucleus</keyword>
<gene>
    <name evidence="7" type="ORF">INT45_005473</name>
</gene>
<keyword evidence="3" id="KW-0863">Zinc-finger</keyword>
<proteinExistence type="predicted"/>
<comment type="subcellular location">
    <subcellularLocation>
        <location evidence="1">Nucleus</location>
    </subcellularLocation>
</comment>
<dbReference type="SUPFAM" id="SSF53098">
    <property type="entry name" value="Ribonuclease H-like"/>
    <property type="match status" value="1"/>
</dbReference>